<sequence length="323" mass="36002">MAKHTTFQANWLNEPQFNQWLERVPNDITSARCNICKKSFNLSNMGRRAVSSHMSGAKHKNNEKASTTSASMKCYFKAQTNSSPVTKHIESELEPIPSISANPSPVPPPLPRPAHSRTEIAAPRGIQTLLLNENVTKAEILWSIQSVMTHSSLRTAGRNVSLFSVMFPDSDIAKKMKLQKDKVGYTLAFGIAPFFNKLLIEKLSSSDFITVGFDESLNKVSQKNQMDVNVRFWDSSANEVRCCYLTSVFLGKSTANDLLVAFSEAIKPLDRNKILQVSLDGPNVNKKFLKDLKDMMIQDPDSKKLLDIGSCGLHTVIHKEDSN</sequence>
<dbReference type="AlphaFoldDB" id="A0A1B6L8G2"/>
<dbReference type="EMBL" id="GEBQ01019978">
    <property type="protein sequence ID" value="JAT19999.1"/>
    <property type="molecule type" value="Transcribed_RNA"/>
</dbReference>
<gene>
    <name evidence="1" type="ORF">g.3296</name>
</gene>
<proteinExistence type="predicted"/>
<reference evidence="1" key="1">
    <citation type="submission" date="2015-11" db="EMBL/GenBank/DDBJ databases">
        <title>De novo transcriptome assembly of four potential Pierce s Disease insect vectors from Arizona vineyards.</title>
        <authorList>
            <person name="Tassone E.E."/>
        </authorList>
    </citation>
    <scope>NUCLEOTIDE SEQUENCE</scope>
</reference>
<dbReference type="PANTHER" id="PTHR37162:SF11">
    <property type="match status" value="1"/>
</dbReference>
<protein>
    <recommendedName>
        <fullName evidence="2">BED-type domain-containing protein</fullName>
    </recommendedName>
</protein>
<name>A0A1B6L8G2_9HEMI</name>
<evidence type="ECO:0000313" key="1">
    <source>
        <dbReference type="EMBL" id="JAT19999.1"/>
    </source>
</evidence>
<accession>A0A1B6L8G2</accession>
<feature type="non-terminal residue" evidence="1">
    <location>
        <position position="323"/>
    </location>
</feature>
<dbReference type="PANTHER" id="PTHR37162">
    <property type="entry name" value="HAT FAMILY DIMERISATION DOMAINCONTAINING PROTEIN-RELATED"/>
    <property type="match status" value="1"/>
</dbReference>
<organism evidence="1">
    <name type="scientific">Graphocephala atropunctata</name>
    <dbReference type="NCBI Taxonomy" id="36148"/>
    <lineage>
        <taxon>Eukaryota</taxon>
        <taxon>Metazoa</taxon>
        <taxon>Ecdysozoa</taxon>
        <taxon>Arthropoda</taxon>
        <taxon>Hexapoda</taxon>
        <taxon>Insecta</taxon>
        <taxon>Pterygota</taxon>
        <taxon>Neoptera</taxon>
        <taxon>Paraneoptera</taxon>
        <taxon>Hemiptera</taxon>
        <taxon>Auchenorrhyncha</taxon>
        <taxon>Membracoidea</taxon>
        <taxon>Cicadellidae</taxon>
        <taxon>Cicadellinae</taxon>
        <taxon>Cicadellini</taxon>
        <taxon>Graphocephala</taxon>
    </lineage>
</organism>
<evidence type="ECO:0008006" key="2">
    <source>
        <dbReference type="Google" id="ProtNLM"/>
    </source>
</evidence>